<comment type="subcellular location">
    <subcellularLocation>
        <location evidence="1">Membrane</location>
    </subcellularLocation>
</comment>
<dbReference type="Proteomes" id="UP000735302">
    <property type="component" value="Unassembled WGS sequence"/>
</dbReference>
<dbReference type="EMBL" id="BLXT01000774">
    <property type="protein sequence ID" value="GFN80011.1"/>
    <property type="molecule type" value="Genomic_DNA"/>
</dbReference>
<evidence type="ECO:0000256" key="7">
    <source>
        <dbReference type="SAM" id="Phobius"/>
    </source>
</evidence>
<feature type="compositionally biased region" description="Basic and acidic residues" evidence="6">
    <location>
        <begin position="94"/>
        <end position="106"/>
    </location>
</feature>
<organism evidence="8 9">
    <name type="scientific">Plakobranchus ocellatus</name>
    <dbReference type="NCBI Taxonomy" id="259542"/>
    <lineage>
        <taxon>Eukaryota</taxon>
        <taxon>Metazoa</taxon>
        <taxon>Spiralia</taxon>
        <taxon>Lophotrochozoa</taxon>
        <taxon>Mollusca</taxon>
        <taxon>Gastropoda</taxon>
        <taxon>Heterobranchia</taxon>
        <taxon>Euthyneura</taxon>
        <taxon>Panpulmonata</taxon>
        <taxon>Sacoglossa</taxon>
        <taxon>Placobranchoidea</taxon>
        <taxon>Plakobranchidae</taxon>
        <taxon>Plakobranchus</taxon>
    </lineage>
</organism>
<protein>
    <submittedName>
        <fullName evidence="8">Uncharacterized protein</fullName>
    </submittedName>
</protein>
<evidence type="ECO:0000256" key="3">
    <source>
        <dbReference type="ARBA" id="ARBA00022692"/>
    </source>
</evidence>
<dbReference type="GO" id="GO:0016020">
    <property type="term" value="C:membrane"/>
    <property type="evidence" value="ECO:0007669"/>
    <property type="project" value="UniProtKB-SubCell"/>
</dbReference>
<feature type="transmembrane region" description="Helical" evidence="7">
    <location>
        <begin position="207"/>
        <end position="230"/>
    </location>
</feature>
<evidence type="ECO:0000256" key="5">
    <source>
        <dbReference type="ARBA" id="ARBA00023136"/>
    </source>
</evidence>
<feature type="region of interest" description="Disordered" evidence="6">
    <location>
        <begin position="1"/>
        <end position="61"/>
    </location>
</feature>
<sequence>MDIITDNTQPETTVTTPASATEATQETATTTEITKETTATATTIAETTTDVLSNPSLANDTRMSPASVECKIHVKSSQNLPVLVLNSGPAAKSDAGESRPAKDDHTSGPAPPNSSGAQLKIQADVSPQYGTFEEQQAENMEQKLLSEPNTDTVGTRDTFSIDMFSKSKPTDDEFYHRESSRLLNKAEVDHLCYDATEQVRDAPDKIYWWKALLGILFCPTCGLVSVFYALKSQRRYKKGETETAREMFRHSDFCFRLAIIFGLLLWFFCFMAFVVLKYEY</sequence>
<evidence type="ECO:0000313" key="8">
    <source>
        <dbReference type="EMBL" id="GFN80011.1"/>
    </source>
</evidence>
<gene>
    <name evidence="8" type="ORF">PoB_000651700</name>
</gene>
<dbReference type="Pfam" id="PF04505">
    <property type="entry name" value="CD225"/>
    <property type="match status" value="1"/>
</dbReference>
<keyword evidence="5 7" id="KW-0472">Membrane</keyword>
<proteinExistence type="inferred from homology"/>
<reference evidence="8 9" key="1">
    <citation type="journal article" date="2021" name="Elife">
        <title>Chloroplast acquisition without the gene transfer in kleptoplastic sea slugs, Plakobranchus ocellatus.</title>
        <authorList>
            <person name="Maeda T."/>
            <person name="Takahashi S."/>
            <person name="Yoshida T."/>
            <person name="Shimamura S."/>
            <person name="Takaki Y."/>
            <person name="Nagai Y."/>
            <person name="Toyoda A."/>
            <person name="Suzuki Y."/>
            <person name="Arimoto A."/>
            <person name="Ishii H."/>
            <person name="Satoh N."/>
            <person name="Nishiyama T."/>
            <person name="Hasebe M."/>
            <person name="Maruyama T."/>
            <person name="Minagawa J."/>
            <person name="Obokata J."/>
            <person name="Shigenobu S."/>
        </authorList>
    </citation>
    <scope>NUCLEOTIDE SEQUENCE [LARGE SCALE GENOMIC DNA]</scope>
</reference>
<evidence type="ECO:0000256" key="4">
    <source>
        <dbReference type="ARBA" id="ARBA00022989"/>
    </source>
</evidence>
<name>A0AAV3YAZ0_9GAST</name>
<keyword evidence="4 7" id="KW-1133">Transmembrane helix</keyword>
<evidence type="ECO:0000313" key="9">
    <source>
        <dbReference type="Proteomes" id="UP000735302"/>
    </source>
</evidence>
<feature type="compositionally biased region" description="Low complexity" evidence="6">
    <location>
        <begin position="15"/>
        <end position="49"/>
    </location>
</feature>
<dbReference type="AlphaFoldDB" id="A0AAV3YAZ0"/>
<dbReference type="InterPro" id="IPR007593">
    <property type="entry name" value="CD225/Dispanin_fam"/>
</dbReference>
<keyword evidence="3 7" id="KW-0812">Transmembrane</keyword>
<comment type="caution">
    <text evidence="8">The sequence shown here is derived from an EMBL/GenBank/DDBJ whole genome shotgun (WGS) entry which is preliminary data.</text>
</comment>
<keyword evidence="9" id="KW-1185">Reference proteome</keyword>
<evidence type="ECO:0000256" key="6">
    <source>
        <dbReference type="SAM" id="MobiDB-lite"/>
    </source>
</evidence>
<evidence type="ECO:0000256" key="1">
    <source>
        <dbReference type="ARBA" id="ARBA00004370"/>
    </source>
</evidence>
<feature type="compositionally biased region" description="Polar residues" evidence="6">
    <location>
        <begin position="50"/>
        <end position="61"/>
    </location>
</feature>
<feature type="transmembrane region" description="Helical" evidence="7">
    <location>
        <begin position="253"/>
        <end position="276"/>
    </location>
</feature>
<accession>A0AAV3YAZ0</accession>
<feature type="compositionally biased region" description="Polar residues" evidence="6">
    <location>
        <begin position="1"/>
        <end position="14"/>
    </location>
</feature>
<feature type="region of interest" description="Disordered" evidence="6">
    <location>
        <begin position="87"/>
        <end position="117"/>
    </location>
</feature>
<comment type="similarity">
    <text evidence="2">Belongs to the CD225/Dispanin family.</text>
</comment>
<evidence type="ECO:0000256" key="2">
    <source>
        <dbReference type="ARBA" id="ARBA00006843"/>
    </source>
</evidence>